<dbReference type="GO" id="GO:0016020">
    <property type="term" value="C:membrane"/>
    <property type="evidence" value="ECO:0007669"/>
    <property type="project" value="UniProtKB-SubCell"/>
</dbReference>
<organism evidence="7 8">
    <name type="scientific">Gracilibacillus halophilus YIM-C55.5</name>
    <dbReference type="NCBI Taxonomy" id="1308866"/>
    <lineage>
        <taxon>Bacteria</taxon>
        <taxon>Bacillati</taxon>
        <taxon>Bacillota</taxon>
        <taxon>Bacilli</taxon>
        <taxon>Bacillales</taxon>
        <taxon>Bacillaceae</taxon>
        <taxon>Gracilibacillus</taxon>
    </lineage>
</organism>
<feature type="transmembrane region" description="Helical" evidence="6">
    <location>
        <begin position="316"/>
        <end position="349"/>
    </location>
</feature>
<dbReference type="OrthoDB" id="9793390at2"/>
<evidence type="ECO:0000313" key="8">
    <source>
        <dbReference type="Proteomes" id="UP000012283"/>
    </source>
</evidence>
<comment type="similarity">
    <text evidence="2">Belongs to the autoinducer-2 exporter (AI-2E) (TC 2.A.86) family.</text>
</comment>
<dbReference type="RefSeq" id="WP_003466744.1">
    <property type="nucleotide sequence ID" value="NZ_APML01000019.1"/>
</dbReference>
<keyword evidence="3 6" id="KW-0812">Transmembrane</keyword>
<dbReference type="PANTHER" id="PTHR21716:SF15">
    <property type="entry name" value="TRANSPORT PROTEIN YRRI-RELATED"/>
    <property type="match status" value="1"/>
</dbReference>
<dbReference type="Pfam" id="PF01594">
    <property type="entry name" value="AI-2E_transport"/>
    <property type="match status" value="1"/>
</dbReference>
<feature type="transmembrane region" description="Helical" evidence="6">
    <location>
        <begin position="222"/>
        <end position="250"/>
    </location>
</feature>
<evidence type="ECO:0000256" key="5">
    <source>
        <dbReference type="ARBA" id="ARBA00023136"/>
    </source>
</evidence>
<dbReference type="InterPro" id="IPR002549">
    <property type="entry name" value="AI-2E-like"/>
</dbReference>
<evidence type="ECO:0000256" key="2">
    <source>
        <dbReference type="ARBA" id="ARBA00009773"/>
    </source>
</evidence>
<evidence type="ECO:0000256" key="4">
    <source>
        <dbReference type="ARBA" id="ARBA00022989"/>
    </source>
</evidence>
<dbReference type="Proteomes" id="UP000012283">
    <property type="component" value="Unassembled WGS sequence"/>
</dbReference>
<dbReference type="AlphaFoldDB" id="N4WEF4"/>
<protein>
    <submittedName>
        <fullName evidence="7">Permease</fullName>
    </submittedName>
</protein>
<proteinExistence type="inferred from homology"/>
<dbReference type="PATRIC" id="fig|1308866.3.peg.1289"/>
<feature type="transmembrane region" description="Helical" evidence="6">
    <location>
        <begin position="12"/>
        <end position="31"/>
    </location>
</feature>
<keyword evidence="8" id="KW-1185">Reference proteome</keyword>
<comment type="caution">
    <text evidence="7">The sequence shown here is derived from an EMBL/GenBank/DDBJ whole genome shotgun (WGS) entry which is preliminary data.</text>
</comment>
<sequence>MAKHAKKIRLALQLVIACLVVLLIYLLYRLYPFYHEFIVLLFQICLPFLIAGLIAYLLHPIVEKLHRYHMPRTLAILLIYLIFFGALGIGVYYFFPTMMEQIRQLQANIPDLMEVYRGLIYDLYSRTSFLSEAFHDKLDQLFQEIENDIGERITSFIRNIPVLFDLLIMFAVIPILAFYFLKDYERLGRQAMKIIPRRYQAFTTHLIDKVEDSLGQYLRGQILVCFLVGLAAFLLFKLVGMNYALVLAIIIGLTNFIPYFGPIIGAIPAVLIALTISTKMMIYVLLSVLIVQLLEGNLLSPYIVGRSIHIHPIYLIFVLFLAAKLSGVIGMIFAVPLLAMARVAVPLILQQVKQIDR</sequence>
<dbReference type="GO" id="GO:0055085">
    <property type="term" value="P:transmembrane transport"/>
    <property type="evidence" value="ECO:0007669"/>
    <property type="project" value="TreeGrafter"/>
</dbReference>
<accession>N4WEF4</accession>
<comment type="subcellular location">
    <subcellularLocation>
        <location evidence="1">Membrane</location>
        <topology evidence="1">Multi-pass membrane protein</topology>
    </subcellularLocation>
</comment>
<evidence type="ECO:0000256" key="6">
    <source>
        <dbReference type="SAM" id="Phobius"/>
    </source>
</evidence>
<feature type="transmembrane region" description="Helical" evidence="6">
    <location>
        <begin position="160"/>
        <end position="181"/>
    </location>
</feature>
<dbReference type="eggNOG" id="COG0628">
    <property type="taxonomic scope" value="Bacteria"/>
</dbReference>
<dbReference type="EMBL" id="APML01000019">
    <property type="protein sequence ID" value="ENH97614.1"/>
    <property type="molecule type" value="Genomic_DNA"/>
</dbReference>
<keyword evidence="4 6" id="KW-1133">Transmembrane helix</keyword>
<reference evidence="7 8" key="1">
    <citation type="submission" date="2013-03" db="EMBL/GenBank/DDBJ databases">
        <title>Draft genome sequence of Gracibacillus halophilus YIM-C55.5, a moderately halophilic and thermophilic organism from the Xiaochaidamu salt lake.</title>
        <authorList>
            <person name="Sugumar T."/>
            <person name="Polireddy D.R."/>
            <person name="Antony A."/>
            <person name="Madhava Y.R."/>
            <person name="Sivakumar N."/>
        </authorList>
    </citation>
    <scope>NUCLEOTIDE SEQUENCE [LARGE SCALE GENOMIC DNA]</scope>
    <source>
        <strain evidence="7 8">YIM-C55.5</strain>
    </source>
</reference>
<keyword evidence="5 6" id="KW-0472">Membrane</keyword>
<evidence type="ECO:0000256" key="3">
    <source>
        <dbReference type="ARBA" id="ARBA00022692"/>
    </source>
</evidence>
<feature type="transmembrane region" description="Helical" evidence="6">
    <location>
        <begin position="74"/>
        <end position="95"/>
    </location>
</feature>
<evidence type="ECO:0000313" key="7">
    <source>
        <dbReference type="EMBL" id="ENH97614.1"/>
    </source>
</evidence>
<feature type="transmembrane region" description="Helical" evidence="6">
    <location>
        <begin position="37"/>
        <end position="62"/>
    </location>
</feature>
<dbReference type="PANTHER" id="PTHR21716">
    <property type="entry name" value="TRANSMEMBRANE PROTEIN"/>
    <property type="match status" value="1"/>
</dbReference>
<dbReference type="STRING" id="1308866.J416_06368"/>
<evidence type="ECO:0000256" key="1">
    <source>
        <dbReference type="ARBA" id="ARBA00004141"/>
    </source>
</evidence>
<name>N4WEF4_9BACI</name>
<gene>
    <name evidence="7" type="ORF">J416_06368</name>
</gene>